<dbReference type="AlphaFoldDB" id="F9YBN7"/>
<evidence type="ECO:0000256" key="2">
    <source>
        <dbReference type="PROSITE-ProRule" id="PRU00169"/>
    </source>
</evidence>
<feature type="domain" description="Response regulatory" evidence="3">
    <location>
        <begin position="158"/>
        <end position="272"/>
    </location>
</feature>
<dbReference type="PATRIC" id="fig|759362.5.peg.3061"/>
<dbReference type="InterPro" id="IPR011006">
    <property type="entry name" value="CheY-like_superfamily"/>
</dbReference>
<dbReference type="Proteomes" id="UP000000692">
    <property type="component" value="Plasmid 2"/>
</dbReference>
<dbReference type="SUPFAM" id="SSF88659">
    <property type="entry name" value="Sigma3 and sigma4 domains of RNA polymerase sigma factors"/>
    <property type="match status" value="1"/>
</dbReference>
<dbReference type="InterPro" id="IPR053866">
    <property type="entry name" value="PhyR_sigma2"/>
</dbReference>
<feature type="modified residue" description="4-aspartylphosphate" evidence="2">
    <location>
        <position position="208"/>
    </location>
</feature>
<dbReference type="Pfam" id="PF00072">
    <property type="entry name" value="Response_reg"/>
    <property type="match status" value="1"/>
</dbReference>
<accession>F9YBN7</accession>
<keyword evidence="5" id="KW-1185">Reference proteome</keyword>
<dbReference type="RefSeq" id="WP_013385755.1">
    <property type="nucleotide sequence ID" value="NC_017385.1"/>
</dbReference>
<dbReference type="Gene3D" id="1.20.140.160">
    <property type="match status" value="1"/>
</dbReference>
<reference evidence="4 5" key="1">
    <citation type="journal article" date="2011" name="J. Bacteriol.">
        <title>Complete genome sequence of the industrial strain Ketogulonicigenium vulgare WSH-001.</title>
        <authorList>
            <person name="Liu L."/>
            <person name="Li Y."/>
            <person name="Zhang J."/>
            <person name="Zhou Z."/>
            <person name="Liu J."/>
            <person name="Li X."/>
            <person name="Zhou J."/>
            <person name="Du G."/>
            <person name="Wang L."/>
            <person name="Chen J."/>
        </authorList>
    </citation>
    <scope>NUCLEOTIDE SEQUENCE [LARGE SCALE GENOMIC DNA]</scope>
    <source>
        <strain evidence="4 5">WSH-001</strain>
        <plasmid evidence="5">pKVU_200</plasmid>
    </source>
</reference>
<dbReference type="GO" id="GO:0000160">
    <property type="term" value="P:phosphorelay signal transduction system"/>
    <property type="evidence" value="ECO:0007669"/>
    <property type="project" value="InterPro"/>
</dbReference>
<dbReference type="InterPro" id="IPR053867">
    <property type="entry name" value="PhyR_sigma4"/>
</dbReference>
<gene>
    <name evidence="4" type="ordered locus">KVU_PB0111</name>
</gene>
<organism evidence="4 5">
    <name type="scientific">Ketogulonicigenium vulgare (strain WSH-001)</name>
    <dbReference type="NCBI Taxonomy" id="759362"/>
    <lineage>
        <taxon>Bacteria</taxon>
        <taxon>Pseudomonadati</taxon>
        <taxon>Pseudomonadota</taxon>
        <taxon>Alphaproteobacteria</taxon>
        <taxon>Rhodobacterales</taxon>
        <taxon>Roseobacteraceae</taxon>
        <taxon>Ketogulonicigenium</taxon>
    </lineage>
</organism>
<evidence type="ECO:0000313" key="4">
    <source>
        <dbReference type="EMBL" id="AEM42789.1"/>
    </source>
</evidence>
<dbReference type="InterPro" id="IPR001789">
    <property type="entry name" value="Sig_transdc_resp-reg_receiver"/>
</dbReference>
<name>F9YBN7_KETVW</name>
<dbReference type="CDD" id="cd17540">
    <property type="entry name" value="REC_PhyR"/>
    <property type="match status" value="1"/>
</dbReference>
<dbReference type="Pfam" id="PF22233">
    <property type="entry name" value="PhyR_sigma-like"/>
    <property type="match status" value="1"/>
</dbReference>
<dbReference type="Gene3D" id="3.40.50.2300">
    <property type="match status" value="1"/>
</dbReference>
<proteinExistence type="predicted"/>
<evidence type="ECO:0000256" key="1">
    <source>
        <dbReference type="ARBA" id="ARBA00022553"/>
    </source>
</evidence>
<dbReference type="PIRSF" id="PIRSF036400">
    <property type="entry name" value="RR_Ctr_UCP036400"/>
    <property type="match status" value="1"/>
</dbReference>
<dbReference type="InterPro" id="IPR050595">
    <property type="entry name" value="Bact_response_regulator"/>
</dbReference>
<dbReference type="SMART" id="SM00448">
    <property type="entry name" value="REC"/>
    <property type="match status" value="1"/>
</dbReference>
<keyword evidence="1 2" id="KW-0597">Phosphoprotein</keyword>
<dbReference type="SUPFAM" id="SSF52172">
    <property type="entry name" value="CheY-like"/>
    <property type="match status" value="1"/>
</dbReference>
<geneLocation type="plasmid" evidence="5">
    <name>pKVU_200</name>
</geneLocation>
<dbReference type="InterPro" id="IPR014605">
    <property type="entry name" value="Sig_resp-reg_PhyR"/>
</dbReference>
<dbReference type="EMBL" id="CP002020">
    <property type="protein sequence ID" value="AEM42789.1"/>
    <property type="molecule type" value="Genomic_DNA"/>
</dbReference>
<sequence length="282" mass="30857">MSEPEHTTSTSREAPRVENSMAMRVAAELPFLRRYARALTGSQESGDKYAAVTIEALLEDRSLLDPALSPRIVLFRTFHSVWQSSGRILADAATTMAEKRALARLAGLTSNTREALLLFTVEEFSREDIAQIMQIDADQADALLKTAYVETLDTIKGRVMIIEDEPLIAMDIRAIVEEMGHEVVGVATTRAEAEALGRDAQPDLILSDINLADKSSGIDAVNTLLAELGAIPTIFITAFPEKLLTGERPEPAFLITKPFTEERVRSAVSQAMFFASTETLSS</sequence>
<protein>
    <submittedName>
        <fullName evidence="4">RNA polymerase, sigma-24 subunit, ECF subfamily protein</fullName>
    </submittedName>
</protein>
<dbReference type="InterPro" id="IPR013324">
    <property type="entry name" value="RNA_pol_sigma_r3/r4-like"/>
</dbReference>
<dbReference type="PANTHER" id="PTHR44591:SF3">
    <property type="entry name" value="RESPONSE REGULATORY DOMAIN-CONTAINING PROTEIN"/>
    <property type="match status" value="1"/>
</dbReference>
<evidence type="ECO:0000259" key="3">
    <source>
        <dbReference type="PROSITE" id="PS50110"/>
    </source>
</evidence>
<evidence type="ECO:0000313" key="5">
    <source>
        <dbReference type="Proteomes" id="UP000000692"/>
    </source>
</evidence>
<dbReference type="PROSITE" id="PS50110">
    <property type="entry name" value="RESPONSE_REGULATORY"/>
    <property type="match status" value="1"/>
</dbReference>
<dbReference type="PANTHER" id="PTHR44591">
    <property type="entry name" value="STRESS RESPONSE REGULATOR PROTEIN 1"/>
    <property type="match status" value="1"/>
</dbReference>
<dbReference type="KEGG" id="kvl:KVU_PB0111"/>
<keyword evidence="4" id="KW-0614">Plasmid</keyword>
<dbReference type="NCBIfam" id="NF006623">
    <property type="entry name" value="PRK09191.1"/>
    <property type="match status" value="1"/>
</dbReference>
<dbReference type="HOGENOM" id="CLU_089963_0_0_5"/>
<dbReference type="Pfam" id="PF22029">
    <property type="entry name" value="PhyR_sigma2"/>
    <property type="match status" value="1"/>
</dbReference>
<dbReference type="OrthoDB" id="9786101at2"/>